<dbReference type="GO" id="GO:0005847">
    <property type="term" value="C:mRNA cleavage and polyadenylation specificity factor complex"/>
    <property type="evidence" value="ECO:0007669"/>
    <property type="project" value="TreeGrafter"/>
</dbReference>
<evidence type="ECO:0000256" key="5">
    <source>
        <dbReference type="SAM" id="MobiDB-lite"/>
    </source>
</evidence>
<dbReference type="SMART" id="SM00360">
    <property type="entry name" value="RRM"/>
    <property type="match status" value="1"/>
</dbReference>
<evidence type="ECO:0000313" key="8">
    <source>
        <dbReference type="EMBL" id="CAJ1381257.1"/>
    </source>
</evidence>
<sequence length="450" mass="49649">MALSRVPASMSASCSIFVGNVPYDAVEEELKELFGKVGNVTSIRLVLDKDTKQPKGYAFADFADPASVQAAVDKLNHVEYNGRKLRIDAAERELHNPFREDGPGLSKGKGGGKGAAMAGDKTAMAAFGIQEPPPAPKPEEKAPKFTSEAEDLMKSVAELLKRKRLRASDLFKKIDSSGDGNVTGEELRSGLYDLGFKLSEADLASIMAVIDKDGGGEVSVKEFDRAMRAAEKLPSRREKQEVAAQAPVKKQGITEEDKEEFRQIFCLFKQLSQARSAGVSDENIALTDWSEKGSIGVDDLETLLEAVGLKLSPLQMEAMMGEIDVDGDGEINFTEFCNSMARRMQIDYEPDEVSEAFRAFARSAPEGTIRVHDLREALRTYMHAEVSDFEVEELLQHYQECFVTSPESKWEFFKYQSYIDLMSPLAEREAGSKASNAHRNSKSSRQPSKS</sequence>
<gene>
    <name evidence="8" type="ORF">EVOR1521_LOCUS8998</name>
</gene>
<evidence type="ECO:0000313" key="9">
    <source>
        <dbReference type="Proteomes" id="UP001178507"/>
    </source>
</evidence>
<dbReference type="InterPro" id="IPR011992">
    <property type="entry name" value="EF-hand-dom_pair"/>
</dbReference>
<evidence type="ECO:0000256" key="3">
    <source>
        <dbReference type="ARBA" id="ARBA00022837"/>
    </source>
</evidence>
<feature type="compositionally biased region" description="Polar residues" evidence="5">
    <location>
        <begin position="433"/>
        <end position="450"/>
    </location>
</feature>
<dbReference type="EMBL" id="CAUJNA010000791">
    <property type="protein sequence ID" value="CAJ1381257.1"/>
    <property type="molecule type" value="Genomic_DNA"/>
</dbReference>
<dbReference type="InterPro" id="IPR002048">
    <property type="entry name" value="EF_hand_dom"/>
</dbReference>
<keyword evidence="2" id="KW-0677">Repeat</keyword>
<dbReference type="SUPFAM" id="SSF54928">
    <property type="entry name" value="RNA-binding domain, RBD"/>
    <property type="match status" value="1"/>
</dbReference>
<feature type="region of interest" description="Disordered" evidence="5">
    <location>
        <begin position="429"/>
        <end position="450"/>
    </location>
</feature>
<dbReference type="SUPFAM" id="SSF47473">
    <property type="entry name" value="EF-hand"/>
    <property type="match status" value="1"/>
</dbReference>
<feature type="domain" description="EF-hand" evidence="7">
    <location>
        <begin position="311"/>
        <end position="346"/>
    </location>
</feature>
<dbReference type="PANTHER" id="PTHR45735">
    <property type="entry name" value="CLEAVAGE STIMULATION FACTOR SUBUNIT 2"/>
    <property type="match status" value="1"/>
</dbReference>
<feature type="region of interest" description="Disordered" evidence="5">
    <location>
        <begin position="96"/>
        <end position="115"/>
    </location>
</feature>
<dbReference type="InterPro" id="IPR018247">
    <property type="entry name" value="EF_Hand_1_Ca_BS"/>
</dbReference>
<feature type="compositionally biased region" description="Basic and acidic residues" evidence="5">
    <location>
        <begin position="231"/>
        <end position="241"/>
    </location>
</feature>
<dbReference type="PANTHER" id="PTHR45735:SF2">
    <property type="entry name" value="CLEAVAGE STIMULATION FACTOR SUBUNIT 2"/>
    <property type="match status" value="1"/>
</dbReference>
<evidence type="ECO:0000259" key="6">
    <source>
        <dbReference type="PROSITE" id="PS50102"/>
    </source>
</evidence>
<dbReference type="SMART" id="SM00054">
    <property type="entry name" value="EFh"/>
    <property type="match status" value="3"/>
</dbReference>
<organism evidence="8 9">
    <name type="scientific">Effrenium voratum</name>
    <dbReference type="NCBI Taxonomy" id="2562239"/>
    <lineage>
        <taxon>Eukaryota</taxon>
        <taxon>Sar</taxon>
        <taxon>Alveolata</taxon>
        <taxon>Dinophyceae</taxon>
        <taxon>Suessiales</taxon>
        <taxon>Symbiodiniaceae</taxon>
        <taxon>Effrenium</taxon>
    </lineage>
</organism>
<dbReference type="Pfam" id="PF00076">
    <property type="entry name" value="RRM_1"/>
    <property type="match status" value="1"/>
</dbReference>
<dbReference type="CDD" id="cd00051">
    <property type="entry name" value="EFh"/>
    <property type="match status" value="2"/>
</dbReference>
<evidence type="ECO:0008006" key="10">
    <source>
        <dbReference type="Google" id="ProtNLM"/>
    </source>
</evidence>
<dbReference type="Pfam" id="PF13499">
    <property type="entry name" value="EF-hand_7"/>
    <property type="match status" value="1"/>
</dbReference>
<feature type="region of interest" description="Disordered" evidence="5">
    <location>
        <begin position="231"/>
        <end position="251"/>
    </location>
</feature>
<evidence type="ECO:0000259" key="7">
    <source>
        <dbReference type="PROSITE" id="PS50222"/>
    </source>
</evidence>
<feature type="domain" description="EF-hand" evidence="7">
    <location>
        <begin position="162"/>
        <end position="197"/>
    </location>
</feature>
<dbReference type="Gene3D" id="1.10.238.10">
    <property type="entry name" value="EF-hand"/>
    <property type="match status" value="2"/>
</dbReference>
<comment type="similarity">
    <text evidence="1">Belongs to the centrin family.</text>
</comment>
<dbReference type="GO" id="GO:0005509">
    <property type="term" value="F:calcium ion binding"/>
    <property type="evidence" value="ECO:0007669"/>
    <property type="project" value="InterPro"/>
</dbReference>
<evidence type="ECO:0000256" key="2">
    <source>
        <dbReference type="ARBA" id="ARBA00022737"/>
    </source>
</evidence>
<feature type="domain" description="RRM" evidence="6">
    <location>
        <begin position="14"/>
        <end position="92"/>
    </location>
</feature>
<dbReference type="InterPro" id="IPR012677">
    <property type="entry name" value="Nucleotide-bd_a/b_plait_sf"/>
</dbReference>
<dbReference type="Pfam" id="PF13833">
    <property type="entry name" value="EF-hand_8"/>
    <property type="match status" value="1"/>
</dbReference>
<evidence type="ECO:0000256" key="1">
    <source>
        <dbReference type="ARBA" id="ARBA00005253"/>
    </source>
</evidence>
<keyword evidence="9" id="KW-1185">Reference proteome</keyword>
<dbReference type="InterPro" id="IPR000504">
    <property type="entry name" value="RRM_dom"/>
</dbReference>
<dbReference type="Proteomes" id="UP001178507">
    <property type="component" value="Unassembled WGS sequence"/>
</dbReference>
<comment type="caution">
    <text evidence="8">The sequence shown here is derived from an EMBL/GenBank/DDBJ whole genome shotgun (WGS) entry which is preliminary data.</text>
</comment>
<dbReference type="PROSITE" id="PS50102">
    <property type="entry name" value="RRM"/>
    <property type="match status" value="1"/>
</dbReference>
<feature type="compositionally biased region" description="Gly residues" evidence="5">
    <location>
        <begin position="105"/>
        <end position="114"/>
    </location>
</feature>
<keyword evidence="3" id="KW-0106">Calcium</keyword>
<reference evidence="8" key="1">
    <citation type="submission" date="2023-08" db="EMBL/GenBank/DDBJ databases">
        <authorList>
            <person name="Chen Y."/>
            <person name="Shah S."/>
            <person name="Dougan E. K."/>
            <person name="Thang M."/>
            <person name="Chan C."/>
        </authorList>
    </citation>
    <scope>NUCLEOTIDE SEQUENCE</scope>
</reference>
<feature type="domain" description="EF-hand" evidence="7">
    <location>
        <begin position="198"/>
        <end position="233"/>
    </location>
</feature>
<keyword evidence="4" id="KW-0694">RNA-binding</keyword>
<dbReference type="Gene3D" id="3.30.70.330">
    <property type="match status" value="1"/>
</dbReference>
<proteinExistence type="inferred from homology"/>
<dbReference type="PROSITE" id="PS00018">
    <property type="entry name" value="EF_HAND_1"/>
    <property type="match status" value="3"/>
</dbReference>
<protein>
    <recommendedName>
        <fullName evidence="10">Calmodulin</fullName>
    </recommendedName>
</protein>
<dbReference type="FunFam" id="1.10.238.10:FF:000178">
    <property type="entry name" value="Calmodulin-2 A"/>
    <property type="match status" value="1"/>
</dbReference>
<dbReference type="PROSITE" id="PS50222">
    <property type="entry name" value="EF_HAND_2"/>
    <property type="match status" value="3"/>
</dbReference>
<dbReference type="AlphaFoldDB" id="A0AA36MRF6"/>
<dbReference type="InterPro" id="IPR035979">
    <property type="entry name" value="RBD_domain_sf"/>
</dbReference>
<dbReference type="GO" id="GO:0003729">
    <property type="term" value="F:mRNA binding"/>
    <property type="evidence" value="ECO:0007669"/>
    <property type="project" value="TreeGrafter"/>
</dbReference>
<accession>A0AA36MRF6</accession>
<evidence type="ECO:0000256" key="4">
    <source>
        <dbReference type="PROSITE-ProRule" id="PRU00176"/>
    </source>
</evidence>
<name>A0AA36MRF6_9DINO</name>